<accession>A0AAE0LDG4</accession>
<dbReference type="SUPFAM" id="SSF48371">
    <property type="entry name" value="ARM repeat"/>
    <property type="match status" value="1"/>
</dbReference>
<evidence type="ECO:0000256" key="4">
    <source>
        <dbReference type="SAM" id="Coils"/>
    </source>
</evidence>
<keyword evidence="4" id="KW-0175">Coiled coil</keyword>
<reference evidence="7 8" key="1">
    <citation type="journal article" date="2015" name="Genome Biol. Evol.">
        <title>Comparative Genomics of a Bacterivorous Green Alga Reveals Evolutionary Causalities and Consequences of Phago-Mixotrophic Mode of Nutrition.</title>
        <authorList>
            <person name="Burns J.A."/>
            <person name="Paasch A."/>
            <person name="Narechania A."/>
            <person name="Kim E."/>
        </authorList>
    </citation>
    <scope>NUCLEOTIDE SEQUENCE [LARGE SCALE GENOMIC DNA]</scope>
    <source>
        <strain evidence="7 8">PLY_AMNH</strain>
    </source>
</reference>
<dbReference type="InterPro" id="IPR034085">
    <property type="entry name" value="TOG"/>
</dbReference>
<feature type="compositionally biased region" description="Polar residues" evidence="5">
    <location>
        <begin position="1017"/>
        <end position="1032"/>
    </location>
</feature>
<feature type="compositionally biased region" description="Basic and acidic residues" evidence="5">
    <location>
        <begin position="1128"/>
        <end position="1144"/>
    </location>
</feature>
<dbReference type="Proteomes" id="UP001190700">
    <property type="component" value="Unassembled WGS sequence"/>
</dbReference>
<dbReference type="GO" id="GO:0005881">
    <property type="term" value="C:cytoplasmic microtubule"/>
    <property type="evidence" value="ECO:0007669"/>
    <property type="project" value="TreeGrafter"/>
</dbReference>
<comment type="subcellular location">
    <subcellularLocation>
        <location evidence="1">Cytoplasm</location>
        <location evidence="1">Cytoskeleton</location>
    </subcellularLocation>
</comment>
<organism evidence="7 8">
    <name type="scientific">Cymbomonas tetramitiformis</name>
    <dbReference type="NCBI Taxonomy" id="36881"/>
    <lineage>
        <taxon>Eukaryota</taxon>
        <taxon>Viridiplantae</taxon>
        <taxon>Chlorophyta</taxon>
        <taxon>Pyramimonadophyceae</taxon>
        <taxon>Pyramimonadales</taxon>
        <taxon>Pyramimonadaceae</taxon>
        <taxon>Cymbomonas</taxon>
    </lineage>
</organism>
<evidence type="ECO:0000313" key="8">
    <source>
        <dbReference type="Proteomes" id="UP001190700"/>
    </source>
</evidence>
<name>A0AAE0LDG4_9CHLO</name>
<feature type="compositionally biased region" description="Polar residues" evidence="5">
    <location>
        <begin position="343"/>
        <end position="352"/>
    </location>
</feature>
<dbReference type="InterPro" id="IPR011989">
    <property type="entry name" value="ARM-like"/>
</dbReference>
<protein>
    <recommendedName>
        <fullName evidence="6">TOG domain-containing protein</fullName>
    </recommendedName>
</protein>
<evidence type="ECO:0000313" key="7">
    <source>
        <dbReference type="EMBL" id="KAK3280729.1"/>
    </source>
</evidence>
<keyword evidence="2" id="KW-0963">Cytoplasm</keyword>
<feature type="compositionally biased region" description="Pro residues" evidence="5">
    <location>
        <begin position="1435"/>
        <end position="1447"/>
    </location>
</feature>
<feature type="compositionally biased region" description="Basic and acidic residues" evidence="5">
    <location>
        <begin position="759"/>
        <end position="768"/>
    </location>
</feature>
<comment type="caution">
    <text evidence="7">The sequence shown here is derived from an EMBL/GenBank/DDBJ whole genome shotgun (WGS) entry which is preliminary data.</text>
</comment>
<dbReference type="Pfam" id="PF21041">
    <property type="entry name" value="XMAP215_CLASP_TOG"/>
    <property type="match status" value="1"/>
</dbReference>
<feature type="compositionally biased region" description="Polar residues" evidence="5">
    <location>
        <begin position="427"/>
        <end position="447"/>
    </location>
</feature>
<dbReference type="Gene3D" id="1.25.10.10">
    <property type="entry name" value="Leucine-rich Repeat Variant"/>
    <property type="match status" value="3"/>
</dbReference>
<sequence>MHDLESKLKQGACDLMNTVTYDEGALVTFCGKDGMMAVVPEGKVWVLRPLSSLSSVKREAVVSQVRGVPSCCIFSVALQGEDVGFRSWGAEGRMLQAVRRQKGEHRVTNYNFGSWETWTPQDKKIQNVAWPKKELGYEVFEVCSVLRTDILLEERQKLRDARLMGAAVRAAEEKAVEAERRLAQSLARVRRETDVSSSELFRRLEMHEKEQERTASVLAAKDKLISELRGKVHAANQEHRETSEDLVEEGKRLAMALQRAEETYQYDLQRCQQEKDCALEALQEERQRLDNTLASMASKALLEQTASNRLYHGTASVVDRNRTAFDAHSVQEASAPISAGPVSRSSPQTTPPQDVGSRENRPPRNCNGSPNSSKGKGKQVATANGSARGNQGSTGKVAVTGLQDHGSTPSSSLRARKRLDMDGPAVPSSSGSATKSTTPVPSEQRPSSEPAVIPIDHHCSGEMLTLVAARASAAAAAAPSPVAADGLAEAACDPLESWLLVDKLVSIECQEIGNWKVRADAIETLQTLVEQLGSRDLPVVLPYLPAFVQFLTKLVADPNFKISLTALQIFETLVTRVGAEVQPGISVVMPTLIGKLGDNKIVVRQATIKVLYKLMATVKPRPVLEALTVGIDHANFRVREEIVNLIILGLLTFSKNEFDMRALFGSLLVALHGSDERVHTMVIEAVAVMHSIIGSKMMAYLENVDDVLHGQIHDRLCQRMLPTVNAEGLVEHVNFRADSAESDSATHDSHSRVRHGRRRWQDSERGEDAEFILGSPEGASRSDLMKRRQNVSPPRIDVGNRSGFDAPIISSTKSEPVTGADLMYNAEFGEDPGPVTTGRYQQPSPGTLRTFPSSGSLKDEDPGEKPPWPCASPSGRSSRRRGTSSSLSTRRSSSHTPPEATASHVAEANEKVALWLPPSPGIQQRLTPPEAQDPLGLGHSRKAGSGAEAARPSDLSYSSSSSSSEEDDEEPAGLSPSLPFTGGELLERSHSVTSVVSAPASAQQLNLVGNPALPRSISDNTQGRPPQSNIGSKLNLLKKRNKERVEERRAFSANSTLQRVQSDQSIGGDVANDAAAATCLTTCAVGTASQVEDRQLASLMPARRAQPVPTKVAAARRAGVGARPSAVEVRDGEQGDEGAWERHFAPGGVSTPKSFVGERATQSRKEPPPVLSRTESVANKVAQQEVAQHELAPVIGNAEAELPVCLRTLVQEAQAKPKEIDWERQNDALHTMRRLLYHHTETVRPQLHACILAVVPAVDNLRSSVAKRGMVVISEMFLTFKSVMAAELEYLVPMLVKRSGAADFLSAAADKALADMVENTPDTRVLPALLALASHKNAACRGKVALHVDGCLAAAAATRVFAGAPGRDLMERTFTTCVAFLEEGSSDTRCYAKRIIWHLHELTSSSGDFDRLLHRISNQAKAKMVKTILDASGPPELPQPKRPPPSRQPVSRLCTAVPVTRGAEGSAGLGRGVRMEAGSVPPTAHGGLRVGPEGEGLPGVGEGVNGAGGVASMLAEAPPEMEALPGILDKLTSKDWRERSNGLKQLEEAVIECPCLPEGQLVSMFDHLLERLNDGNIKVNVQGLNTLTKIFPALGESVCISLNTLVPALAANLGSTNEKIRSSANETMIALISSLEPSLLVANFSRCVSHGSLRTKPVMLEKLAAISSEVYTLRPHLVVKHVLPTAFTMLNETKGEIRTANNRLLSTLQDVMGPALLEHASSLSKPQIQRLQQCLNEVKSH</sequence>
<feature type="region of interest" description="Disordered" evidence="5">
    <location>
        <begin position="329"/>
        <end position="452"/>
    </location>
</feature>
<evidence type="ECO:0000256" key="1">
    <source>
        <dbReference type="ARBA" id="ARBA00004245"/>
    </source>
</evidence>
<dbReference type="EMBL" id="LGRX02004286">
    <property type="protein sequence ID" value="KAK3280729.1"/>
    <property type="molecule type" value="Genomic_DNA"/>
</dbReference>
<dbReference type="SMART" id="SM01349">
    <property type="entry name" value="TOG"/>
    <property type="match status" value="2"/>
</dbReference>
<dbReference type="Pfam" id="PF21040">
    <property type="entry name" value="CEP104-like_TOG"/>
    <property type="match status" value="1"/>
</dbReference>
<feature type="domain" description="TOG" evidence="6">
    <location>
        <begin position="499"/>
        <end position="723"/>
    </location>
</feature>
<dbReference type="Pfam" id="PF12348">
    <property type="entry name" value="CLASP_N"/>
    <property type="match status" value="1"/>
</dbReference>
<dbReference type="InterPro" id="IPR016024">
    <property type="entry name" value="ARM-type_fold"/>
</dbReference>
<feature type="region of interest" description="Disordered" evidence="5">
    <location>
        <begin position="738"/>
        <end position="813"/>
    </location>
</feature>
<feature type="coiled-coil region" evidence="4">
    <location>
        <begin position="225"/>
        <end position="299"/>
    </location>
</feature>
<dbReference type="GO" id="GO:0000226">
    <property type="term" value="P:microtubule cytoskeleton organization"/>
    <property type="evidence" value="ECO:0007669"/>
    <property type="project" value="TreeGrafter"/>
</dbReference>
<keyword evidence="8" id="KW-1185">Reference proteome</keyword>
<feature type="compositionally biased region" description="Basic and acidic residues" evidence="5">
    <location>
        <begin position="738"/>
        <end position="751"/>
    </location>
</feature>
<feature type="region of interest" description="Disordered" evidence="5">
    <location>
        <begin position="1431"/>
        <end position="1451"/>
    </location>
</feature>
<evidence type="ECO:0000256" key="5">
    <source>
        <dbReference type="SAM" id="MobiDB-lite"/>
    </source>
</evidence>
<feature type="region of interest" description="Disordered" evidence="5">
    <location>
        <begin position="825"/>
        <end position="904"/>
    </location>
</feature>
<feature type="compositionally biased region" description="Low complexity" evidence="5">
    <location>
        <begin position="953"/>
        <end position="963"/>
    </location>
</feature>
<gene>
    <name evidence="7" type="ORF">CYMTET_11440</name>
</gene>
<feature type="region of interest" description="Disordered" evidence="5">
    <location>
        <begin position="918"/>
        <end position="983"/>
    </location>
</feature>
<feature type="region of interest" description="Disordered" evidence="5">
    <location>
        <begin position="1010"/>
        <end position="1038"/>
    </location>
</feature>
<dbReference type="InterPro" id="IPR024395">
    <property type="entry name" value="CLASP_N_dom"/>
</dbReference>
<dbReference type="GO" id="GO:0008017">
    <property type="term" value="F:microtubule binding"/>
    <property type="evidence" value="ECO:0007669"/>
    <property type="project" value="TreeGrafter"/>
</dbReference>
<evidence type="ECO:0000256" key="3">
    <source>
        <dbReference type="ARBA" id="ARBA00023212"/>
    </source>
</evidence>
<feature type="compositionally biased region" description="Polar residues" evidence="5">
    <location>
        <begin position="381"/>
        <end position="394"/>
    </location>
</feature>
<keyword evidence="3" id="KW-0206">Cytoskeleton</keyword>
<feature type="region of interest" description="Disordered" evidence="5">
    <location>
        <begin position="1116"/>
        <end position="1173"/>
    </location>
</feature>
<evidence type="ECO:0000256" key="2">
    <source>
        <dbReference type="ARBA" id="ARBA00022490"/>
    </source>
</evidence>
<dbReference type="InterPro" id="IPR048491">
    <property type="entry name" value="XMAP215_CLASP_TOG"/>
</dbReference>
<evidence type="ECO:0000259" key="6">
    <source>
        <dbReference type="SMART" id="SM01349"/>
    </source>
</evidence>
<proteinExistence type="predicted"/>
<feature type="compositionally biased region" description="Polar residues" evidence="5">
    <location>
        <begin position="838"/>
        <end position="856"/>
    </location>
</feature>
<dbReference type="PANTHER" id="PTHR21567:SF87">
    <property type="entry name" value="CRESCERIN-LIKE PROTEIN CHE-12"/>
    <property type="match status" value="1"/>
</dbReference>
<dbReference type="PANTHER" id="PTHR21567">
    <property type="entry name" value="CLASP"/>
    <property type="match status" value="1"/>
</dbReference>
<feature type="domain" description="TOG" evidence="6">
    <location>
        <begin position="1513"/>
        <end position="1740"/>
    </location>
</feature>